<dbReference type="GO" id="GO:0042597">
    <property type="term" value="C:periplasmic space"/>
    <property type="evidence" value="ECO:0007669"/>
    <property type="project" value="UniProtKB-SubCell"/>
</dbReference>
<evidence type="ECO:0000256" key="4">
    <source>
        <dbReference type="ARBA" id="ARBA00022729"/>
    </source>
</evidence>
<dbReference type="SUPFAM" id="SSF52266">
    <property type="entry name" value="SGNH hydrolase"/>
    <property type="match status" value="1"/>
</dbReference>
<reference evidence="9 10" key="1">
    <citation type="submission" date="2016-02" db="EMBL/GenBank/DDBJ databases">
        <title>Genome sequencing of a beta-galactosidase producing bacteria Rhizobium sp. 59.</title>
        <authorList>
            <person name="Wang D."/>
            <person name="Kot W."/>
            <person name="Qin Y."/>
            <person name="Hansen L."/>
            <person name="Naqvi K."/>
            <person name="Rensing C."/>
        </authorList>
    </citation>
    <scope>NUCLEOTIDE SEQUENCE [LARGE SCALE GENOMIC DNA]</scope>
    <source>
        <strain evidence="9 10">59</strain>
    </source>
</reference>
<keyword evidence="10" id="KW-1185">Reference proteome</keyword>
<dbReference type="GO" id="GO:0016788">
    <property type="term" value="F:hydrolase activity, acting on ester bonds"/>
    <property type="evidence" value="ECO:0007669"/>
    <property type="project" value="UniProtKB-ARBA"/>
</dbReference>
<dbReference type="InterPro" id="IPR038639">
    <property type="entry name" value="AlgX_C_sf"/>
</dbReference>
<evidence type="ECO:0000256" key="6">
    <source>
        <dbReference type="ARBA" id="ARBA00022841"/>
    </source>
</evidence>
<dbReference type="AlphaFoldDB" id="A0A657LM27"/>
<organism evidence="9 10">
    <name type="scientific">Pararhizobium antarcticum</name>
    <dbReference type="NCBI Taxonomy" id="1798805"/>
    <lineage>
        <taxon>Bacteria</taxon>
        <taxon>Pseudomonadati</taxon>
        <taxon>Pseudomonadota</taxon>
        <taxon>Alphaproteobacteria</taxon>
        <taxon>Hyphomicrobiales</taxon>
        <taxon>Rhizobiaceae</taxon>
        <taxon>Rhizobium/Agrobacterium group</taxon>
        <taxon>Pararhizobium</taxon>
    </lineage>
</organism>
<dbReference type="Proteomes" id="UP000182661">
    <property type="component" value="Unassembled WGS sequence"/>
</dbReference>
<dbReference type="Gene3D" id="3.40.50.1110">
    <property type="entry name" value="SGNH hydrolase"/>
    <property type="match status" value="1"/>
</dbReference>
<comment type="subcellular location">
    <subcellularLocation>
        <location evidence="1">Periplasm</location>
    </subcellularLocation>
</comment>
<dbReference type="GO" id="GO:0042121">
    <property type="term" value="P:alginic acid biosynthetic process"/>
    <property type="evidence" value="ECO:0007669"/>
    <property type="project" value="UniProtKB-UniPathway"/>
</dbReference>
<evidence type="ECO:0000259" key="8">
    <source>
        <dbReference type="Pfam" id="PF16822"/>
    </source>
</evidence>
<dbReference type="GO" id="GO:0016740">
    <property type="term" value="F:transferase activity"/>
    <property type="evidence" value="ECO:0007669"/>
    <property type="project" value="UniProtKB-KW"/>
</dbReference>
<feature type="active site" description="Proton acceptor" evidence="7">
    <location>
        <position position="109"/>
    </location>
</feature>
<evidence type="ECO:0000256" key="2">
    <source>
        <dbReference type="ARBA" id="ARBA00005182"/>
    </source>
</evidence>
<evidence type="ECO:0000313" key="10">
    <source>
        <dbReference type="Proteomes" id="UP000182661"/>
    </source>
</evidence>
<dbReference type="Gene3D" id="2.60.120.1380">
    <property type="entry name" value="C-terminal carbohydrate-binding module"/>
    <property type="match status" value="1"/>
</dbReference>
<keyword evidence="5" id="KW-0574">Periplasm</keyword>
<keyword evidence="4" id="KW-0732">Signal</keyword>
<evidence type="ECO:0000256" key="1">
    <source>
        <dbReference type="ARBA" id="ARBA00004418"/>
    </source>
</evidence>
<keyword evidence="6" id="KW-0016">Alginate biosynthesis</keyword>
<accession>A0A657LM27</accession>
<name>A0A657LM27_9HYPH</name>
<feature type="active site" description="Nucleophile" evidence="7">
    <location>
        <position position="203"/>
    </location>
</feature>
<sequence>MFFRTSTDLEEFFARTSETIDTMRDIADALKIKGTELVFVPLPPRGIVQRDKLDTGEPIQARYNSKAAIDEFRLYVQQLKKGGLNTVDVLQAITTAHAEEDFFYARDHHWTTKGAQLTAKAVGEVVKKLEIYNTLPHYNFETVQTGTLDYISGMGHEIQSLCGSAIDTEKDAIWSTTRNADDATDLFADQAAEVKPAALVGSSFSATPEFNFAGFLSQEVSLDFTNYAENGAEFISSLATLLFSKRFQTEPPPLIVWEAPSYYDVDQTMFKASRQILGAIYGPCNSDLLLASSSPTRKPDQQQILSVDAKKGIKSNGTYLELDASQAGLNKLTVTVEYANGDNDIITLGGFARFVDDGRFFLKLSDEFTAPVTGISIDDKLGNTSLTAKLCRVPRQYMKQQG</sequence>
<protein>
    <recommendedName>
        <fullName evidence="8">AlgX/AlgJ SGNH hydrolase-like domain-containing protein</fullName>
    </recommendedName>
</protein>
<dbReference type="Pfam" id="PF16822">
    <property type="entry name" value="ALGX"/>
    <property type="match status" value="1"/>
</dbReference>
<feature type="active site" evidence="7">
    <location>
        <position position="107"/>
    </location>
</feature>
<evidence type="ECO:0000256" key="5">
    <source>
        <dbReference type="ARBA" id="ARBA00022764"/>
    </source>
</evidence>
<dbReference type="InterPro" id="IPR034655">
    <property type="entry name" value="AlgX_N"/>
</dbReference>
<comment type="pathway">
    <text evidence="2">Glycan biosynthesis; alginate biosynthesis.</text>
</comment>
<dbReference type="InterPro" id="IPR031811">
    <property type="entry name" value="ALGX/ALGJ_SGNH-like"/>
</dbReference>
<comment type="caution">
    <text evidence="9">The sequence shown here is derived from an EMBL/GenBank/DDBJ whole genome shotgun (WGS) entry which is preliminary data.</text>
</comment>
<feature type="domain" description="AlgX/AlgJ SGNH hydrolase-like" evidence="8">
    <location>
        <begin position="3"/>
        <end position="260"/>
    </location>
</feature>
<dbReference type="EMBL" id="LSRP01000123">
    <property type="protein sequence ID" value="OJF91668.1"/>
    <property type="molecule type" value="Genomic_DNA"/>
</dbReference>
<evidence type="ECO:0000256" key="7">
    <source>
        <dbReference type="PIRSR" id="PIRSR638639-50"/>
    </source>
</evidence>
<dbReference type="UniPathway" id="UPA00286"/>
<dbReference type="CDD" id="cd14441">
    <property type="entry name" value="AlgX_N"/>
    <property type="match status" value="1"/>
</dbReference>
<keyword evidence="3" id="KW-0808">Transferase</keyword>
<evidence type="ECO:0000256" key="3">
    <source>
        <dbReference type="ARBA" id="ARBA00022679"/>
    </source>
</evidence>
<gene>
    <name evidence="9" type="ORF">AX760_23165</name>
</gene>
<proteinExistence type="predicted"/>
<dbReference type="InterPro" id="IPR036514">
    <property type="entry name" value="SGNH_hydro_sf"/>
</dbReference>
<evidence type="ECO:0000313" key="9">
    <source>
        <dbReference type="EMBL" id="OJF91668.1"/>
    </source>
</evidence>